<protein>
    <submittedName>
        <fullName evidence="3">Rhodanese-like domain-containing protein</fullName>
    </submittedName>
</protein>
<feature type="signal peptide" evidence="1">
    <location>
        <begin position="1"/>
        <end position="19"/>
    </location>
</feature>
<dbReference type="InterPro" id="IPR050229">
    <property type="entry name" value="GlpE_sulfurtransferase"/>
</dbReference>
<evidence type="ECO:0000256" key="1">
    <source>
        <dbReference type="SAM" id="SignalP"/>
    </source>
</evidence>
<evidence type="ECO:0000259" key="2">
    <source>
        <dbReference type="PROSITE" id="PS50206"/>
    </source>
</evidence>
<comment type="caution">
    <text evidence="3">The sequence shown here is derived from an EMBL/GenBank/DDBJ whole genome shotgun (WGS) entry which is preliminary data.</text>
</comment>
<dbReference type="InterPro" id="IPR001763">
    <property type="entry name" value="Rhodanese-like_dom"/>
</dbReference>
<dbReference type="EMBL" id="BAAAEM010000002">
    <property type="protein sequence ID" value="GAA0465767.1"/>
    <property type="molecule type" value="Genomic_DNA"/>
</dbReference>
<gene>
    <name evidence="3" type="ORF">GCM10009096_03010</name>
</gene>
<sequence length="182" mass="20078">MKWKAKASIALLLCSSVTAAGFMLFSGDDSGLAKVHDGIESQFTEVSHIDGDGLSALNQENTILFDVREAPEFSVSHLKGAIHVDPGMSEQDFIQQYADLSKGKTAIFYCSVGQRSSDLANRVQKALISSGAKAAYNLEGGIFKWHNESRPLFTKGTERTSYVHPYNPIWGRLVKDQENTRY</sequence>
<dbReference type="RefSeq" id="WP_229954148.1">
    <property type="nucleotide sequence ID" value="NZ_BAAAEM010000002.1"/>
</dbReference>
<accession>A0ABN1A262</accession>
<dbReference type="Gene3D" id="3.40.250.10">
    <property type="entry name" value="Rhodanese-like domain"/>
    <property type="match status" value="1"/>
</dbReference>
<dbReference type="SUPFAM" id="SSF52821">
    <property type="entry name" value="Rhodanese/Cell cycle control phosphatase"/>
    <property type="match status" value="1"/>
</dbReference>
<dbReference type="PANTHER" id="PTHR43031:SF1">
    <property type="entry name" value="PYRIDINE NUCLEOTIDE-DISULPHIDE OXIDOREDUCTASE"/>
    <property type="match status" value="1"/>
</dbReference>
<dbReference type="PROSITE" id="PS50206">
    <property type="entry name" value="RHODANESE_3"/>
    <property type="match status" value="1"/>
</dbReference>
<dbReference type="Proteomes" id="UP001500713">
    <property type="component" value="Unassembled WGS sequence"/>
</dbReference>
<feature type="domain" description="Rhodanese" evidence="2">
    <location>
        <begin position="58"/>
        <end position="154"/>
    </location>
</feature>
<feature type="chain" id="PRO_5045430229" evidence="1">
    <location>
        <begin position="20"/>
        <end position="182"/>
    </location>
</feature>
<dbReference type="Pfam" id="PF00581">
    <property type="entry name" value="Rhodanese"/>
    <property type="match status" value="1"/>
</dbReference>
<organism evidence="3 4">
    <name type="scientific">Parasphingorhabdus litoris</name>
    <dbReference type="NCBI Taxonomy" id="394733"/>
    <lineage>
        <taxon>Bacteria</taxon>
        <taxon>Pseudomonadati</taxon>
        <taxon>Pseudomonadota</taxon>
        <taxon>Alphaproteobacteria</taxon>
        <taxon>Sphingomonadales</taxon>
        <taxon>Sphingomonadaceae</taxon>
        <taxon>Parasphingorhabdus</taxon>
    </lineage>
</organism>
<dbReference type="CDD" id="cd00158">
    <property type="entry name" value="RHOD"/>
    <property type="match status" value="1"/>
</dbReference>
<reference evidence="3 4" key="1">
    <citation type="journal article" date="2019" name="Int. J. Syst. Evol. Microbiol.">
        <title>The Global Catalogue of Microorganisms (GCM) 10K type strain sequencing project: providing services to taxonomists for standard genome sequencing and annotation.</title>
        <authorList>
            <consortium name="The Broad Institute Genomics Platform"/>
            <consortium name="The Broad Institute Genome Sequencing Center for Infectious Disease"/>
            <person name="Wu L."/>
            <person name="Ma J."/>
        </authorList>
    </citation>
    <scope>NUCLEOTIDE SEQUENCE [LARGE SCALE GENOMIC DNA]</scope>
    <source>
        <strain evidence="3 4">JCM 14162</strain>
    </source>
</reference>
<dbReference type="PANTHER" id="PTHR43031">
    <property type="entry name" value="FAD-DEPENDENT OXIDOREDUCTASE"/>
    <property type="match status" value="1"/>
</dbReference>
<keyword evidence="1" id="KW-0732">Signal</keyword>
<dbReference type="SMART" id="SM00450">
    <property type="entry name" value="RHOD"/>
    <property type="match status" value="1"/>
</dbReference>
<dbReference type="InterPro" id="IPR036873">
    <property type="entry name" value="Rhodanese-like_dom_sf"/>
</dbReference>
<name>A0ABN1A262_9SPHN</name>
<evidence type="ECO:0000313" key="4">
    <source>
        <dbReference type="Proteomes" id="UP001500713"/>
    </source>
</evidence>
<evidence type="ECO:0000313" key="3">
    <source>
        <dbReference type="EMBL" id="GAA0465767.1"/>
    </source>
</evidence>
<proteinExistence type="predicted"/>
<keyword evidence="4" id="KW-1185">Reference proteome</keyword>